<feature type="compositionally biased region" description="Low complexity" evidence="1">
    <location>
        <begin position="1"/>
        <end position="12"/>
    </location>
</feature>
<evidence type="ECO:0000313" key="3">
    <source>
        <dbReference type="Proteomes" id="UP001519332"/>
    </source>
</evidence>
<feature type="region of interest" description="Disordered" evidence="1">
    <location>
        <begin position="1"/>
        <end position="54"/>
    </location>
</feature>
<evidence type="ECO:0000256" key="1">
    <source>
        <dbReference type="SAM" id="MobiDB-lite"/>
    </source>
</evidence>
<sequence length="54" mass="5520">MSDDAGAGAATPAQPPTTSEPAKQTVVYPTIGTEKVTENGKKPGGNTFTRETGR</sequence>
<keyword evidence="3" id="KW-1185">Reference proteome</keyword>
<name>A0ABS4TIS1_9PSEU</name>
<dbReference type="Proteomes" id="UP001519332">
    <property type="component" value="Unassembled WGS sequence"/>
</dbReference>
<evidence type="ECO:0000313" key="2">
    <source>
        <dbReference type="EMBL" id="MBP2323783.1"/>
    </source>
</evidence>
<gene>
    <name evidence="2" type="ORF">JOF56_004168</name>
</gene>
<dbReference type="EMBL" id="JAGINW010000001">
    <property type="protein sequence ID" value="MBP2323783.1"/>
    <property type="molecule type" value="Genomic_DNA"/>
</dbReference>
<dbReference type="RefSeq" id="WP_209640686.1">
    <property type="nucleotide sequence ID" value="NZ_JAGINW010000001.1"/>
</dbReference>
<organism evidence="2 3">
    <name type="scientific">Kibdelosporangium banguiense</name>
    <dbReference type="NCBI Taxonomy" id="1365924"/>
    <lineage>
        <taxon>Bacteria</taxon>
        <taxon>Bacillati</taxon>
        <taxon>Actinomycetota</taxon>
        <taxon>Actinomycetes</taxon>
        <taxon>Pseudonocardiales</taxon>
        <taxon>Pseudonocardiaceae</taxon>
        <taxon>Kibdelosporangium</taxon>
    </lineage>
</organism>
<comment type="caution">
    <text evidence="2">The sequence shown here is derived from an EMBL/GenBank/DDBJ whole genome shotgun (WGS) entry which is preliminary data.</text>
</comment>
<reference evidence="2 3" key="1">
    <citation type="submission" date="2021-03" db="EMBL/GenBank/DDBJ databases">
        <title>Sequencing the genomes of 1000 actinobacteria strains.</title>
        <authorList>
            <person name="Klenk H.-P."/>
        </authorList>
    </citation>
    <scope>NUCLEOTIDE SEQUENCE [LARGE SCALE GENOMIC DNA]</scope>
    <source>
        <strain evidence="2 3">DSM 46670</strain>
    </source>
</reference>
<proteinExistence type="predicted"/>
<protein>
    <submittedName>
        <fullName evidence="2">Uncharacterized protein</fullName>
    </submittedName>
</protein>
<accession>A0ABS4TIS1</accession>